<comment type="caution">
    <text evidence="4">The sequence shown here is derived from an EMBL/GenBank/DDBJ whole genome shotgun (WGS) entry which is preliminary data.</text>
</comment>
<protein>
    <submittedName>
        <fullName evidence="4">Transducin family protein / WD-40 repeat family protein isoform 1</fullName>
    </submittedName>
</protein>
<dbReference type="Pfam" id="PF08263">
    <property type="entry name" value="LRRNT_2"/>
    <property type="match status" value="1"/>
</dbReference>
<evidence type="ECO:0000256" key="1">
    <source>
        <dbReference type="ARBA" id="ARBA00022614"/>
    </source>
</evidence>
<dbReference type="SUPFAM" id="SSF52058">
    <property type="entry name" value="L domain-like"/>
    <property type="match status" value="1"/>
</dbReference>
<dbReference type="InterPro" id="IPR053213">
    <property type="entry name" value="RLP29"/>
</dbReference>
<accession>A0A6A2YQ40</accession>
<dbReference type="InterPro" id="IPR032675">
    <property type="entry name" value="LRR_dom_sf"/>
</dbReference>
<organism evidence="4 5">
    <name type="scientific">Hibiscus syriacus</name>
    <name type="common">Rose of Sharon</name>
    <dbReference type="NCBI Taxonomy" id="106335"/>
    <lineage>
        <taxon>Eukaryota</taxon>
        <taxon>Viridiplantae</taxon>
        <taxon>Streptophyta</taxon>
        <taxon>Embryophyta</taxon>
        <taxon>Tracheophyta</taxon>
        <taxon>Spermatophyta</taxon>
        <taxon>Magnoliopsida</taxon>
        <taxon>eudicotyledons</taxon>
        <taxon>Gunneridae</taxon>
        <taxon>Pentapetalae</taxon>
        <taxon>rosids</taxon>
        <taxon>malvids</taxon>
        <taxon>Malvales</taxon>
        <taxon>Malvaceae</taxon>
        <taxon>Malvoideae</taxon>
        <taxon>Hibiscus</taxon>
    </lineage>
</organism>
<proteinExistence type="predicted"/>
<dbReference type="Pfam" id="PF00560">
    <property type="entry name" value="LRR_1"/>
    <property type="match status" value="1"/>
</dbReference>
<evidence type="ECO:0000256" key="2">
    <source>
        <dbReference type="ARBA" id="ARBA00022737"/>
    </source>
</evidence>
<dbReference type="EMBL" id="VEPZ02001308">
    <property type="protein sequence ID" value="KAE8681490.1"/>
    <property type="molecule type" value="Genomic_DNA"/>
</dbReference>
<evidence type="ECO:0000313" key="4">
    <source>
        <dbReference type="EMBL" id="KAE8681490.1"/>
    </source>
</evidence>
<dbReference type="AlphaFoldDB" id="A0A6A2YQ40"/>
<gene>
    <name evidence="4" type="ORF">F3Y22_tig00111330pilonHSYRG01081</name>
</gene>
<dbReference type="InterPro" id="IPR001611">
    <property type="entry name" value="Leu-rich_rpt"/>
</dbReference>
<dbReference type="PANTHER" id="PTHR48009:SF4">
    <property type="entry name" value="LEUCINE-RICH REPEAT (LRR) FAMILY PROTEIN"/>
    <property type="match status" value="1"/>
</dbReference>
<keyword evidence="1" id="KW-0433">Leucine-rich repeat</keyword>
<feature type="domain" description="Leucine-rich repeat-containing N-terminal plant-type" evidence="3">
    <location>
        <begin position="34"/>
        <end position="71"/>
    </location>
</feature>
<evidence type="ECO:0000259" key="3">
    <source>
        <dbReference type="Pfam" id="PF08263"/>
    </source>
</evidence>
<dbReference type="PANTHER" id="PTHR48009">
    <property type="entry name" value="LEUCINE-RICH REPEAT (LRR) FAMILY PROTEIN"/>
    <property type="match status" value="1"/>
</dbReference>
<keyword evidence="2" id="KW-0677">Repeat</keyword>
<sequence>MAKQWGMKVGSCALFLAALLQCRFLGFAILDLIDFLALQSIRKSLHDLPCSNFFASWDLTSDPCNFTGVYCESDRVVAPNLGYLRAGSPGLIGRIDSTIGKLFALVELSIVPGRIYGSLSVSISQLNGLRFLVISRNFISWNILLQLRRLKTIDLSYNQLAGGIPHSIGTLLELTNVILCHIHLSGSVPPFRSQVLT</sequence>
<dbReference type="InterPro" id="IPR013210">
    <property type="entry name" value="LRR_N_plant-typ"/>
</dbReference>
<keyword evidence="5" id="KW-1185">Reference proteome</keyword>
<dbReference type="Gene3D" id="3.80.10.10">
    <property type="entry name" value="Ribonuclease Inhibitor"/>
    <property type="match status" value="2"/>
</dbReference>
<dbReference type="Proteomes" id="UP000436088">
    <property type="component" value="Unassembled WGS sequence"/>
</dbReference>
<evidence type="ECO:0000313" key="5">
    <source>
        <dbReference type="Proteomes" id="UP000436088"/>
    </source>
</evidence>
<reference evidence="4" key="1">
    <citation type="submission" date="2019-09" db="EMBL/GenBank/DDBJ databases">
        <title>Draft genome information of white flower Hibiscus syriacus.</title>
        <authorList>
            <person name="Kim Y.-M."/>
        </authorList>
    </citation>
    <scope>NUCLEOTIDE SEQUENCE [LARGE SCALE GENOMIC DNA]</scope>
    <source>
        <strain evidence="4">YM2019G1</strain>
    </source>
</reference>
<name>A0A6A2YQ40_HIBSY</name>